<organism evidence="2 3">
    <name type="scientific">Didymodactylos carnosus</name>
    <dbReference type="NCBI Taxonomy" id="1234261"/>
    <lineage>
        <taxon>Eukaryota</taxon>
        <taxon>Metazoa</taxon>
        <taxon>Spiralia</taxon>
        <taxon>Gnathifera</taxon>
        <taxon>Rotifera</taxon>
        <taxon>Eurotatoria</taxon>
        <taxon>Bdelloidea</taxon>
        <taxon>Philodinida</taxon>
        <taxon>Philodinidae</taxon>
        <taxon>Didymodactylos</taxon>
    </lineage>
</organism>
<sequence>MCEQSDPAFVAITETWLDSSITDKDITMSGYTLHRLDRDGEGGRCL</sequence>
<comment type="caution">
    <text evidence="2">The sequence shown here is derived from an EMBL/GenBank/DDBJ whole genome shotgun (WGS) entry which is preliminary data.</text>
</comment>
<evidence type="ECO:0000313" key="1">
    <source>
        <dbReference type="EMBL" id="CAF1299769.1"/>
    </source>
</evidence>
<protein>
    <submittedName>
        <fullName evidence="2">Uncharacterized protein</fullName>
    </submittedName>
</protein>
<dbReference type="AlphaFoldDB" id="A0A8S2QPM6"/>
<reference evidence="2" key="1">
    <citation type="submission" date="2021-02" db="EMBL/GenBank/DDBJ databases">
        <authorList>
            <person name="Nowell W R."/>
        </authorList>
    </citation>
    <scope>NUCLEOTIDE SEQUENCE</scope>
</reference>
<proteinExistence type="predicted"/>
<name>A0A8S2QPM6_9BILA</name>
<dbReference type="EMBL" id="CAJOBA010041031">
    <property type="protein sequence ID" value="CAF4105672.1"/>
    <property type="molecule type" value="Genomic_DNA"/>
</dbReference>
<evidence type="ECO:0000313" key="3">
    <source>
        <dbReference type="Proteomes" id="UP000682733"/>
    </source>
</evidence>
<accession>A0A8S2QPM6</accession>
<dbReference type="Proteomes" id="UP000677228">
    <property type="component" value="Unassembled WGS sequence"/>
</dbReference>
<dbReference type="Proteomes" id="UP000682733">
    <property type="component" value="Unassembled WGS sequence"/>
</dbReference>
<gene>
    <name evidence="1" type="ORF">OVA965_LOCUS28476</name>
    <name evidence="2" type="ORF">TMI583_LOCUS29226</name>
</gene>
<feature type="non-terminal residue" evidence="2">
    <location>
        <position position="46"/>
    </location>
</feature>
<evidence type="ECO:0000313" key="2">
    <source>
        <dbReference type="EMBL" id="CAF4105672.1"/>
    </source>
</evidence>
<dbReference type="EMBL" id="CAJNOK010019458">
    <property type="protein sequence ID" value="CAF1299769.1"/>
    <property type="molecule type" value="Genomic_DNA"/>
</dbReference>